<dbReference type="Proteomes" id="UP000576082">
    <property type="component" value="Unassembled WGS sequence"/>
</dbReference>
<sequence>MKNNILTKYLLPSLLTAGVLFYSCTKEDEYEATVPSFQEVEVNNFAPKTGLPSTQVTITGKNFGDFKEPTFIYFNGIEVDQNSYISYGDSSIVFPVPVDATTGAIEVRYLTQSVLMEEEFVVIPGAKVSGLEPSIGVAGDIIAVQGENFKESGYDVSVVFESNEGGIAGTIKSISETEILVEVPKGGISGNITLMHGPQVIEGPLFTYPFTGLESDFSVDESGWVAAKGSIGTSDNVLNVSLVDGQSSIQLESGVNFDVATYPIIAMKATRMADYDLTFETDFGTFEQLNGVYNSTNYTGVLYGDIYYWDLTSGVFKNEAGESHTMSTTEDNITELVQFNLNTMLNSGLKIEYIRSFENLPKLEEYAEQSLPDGKYVWEFDRNESEKVNCDWTDHRSSNATHQADGKFVVTFGEGRLDMCQNWKNGKNSTAGQNVPGDADWVDNWVYNPEFPIYAARMGNRPAGSWFTRAFRSERGFGGNDHILNSIQISESRTDNTGTFISDDVFYWDMSVDLTNTEMMTDNLTGRQGTNIYDMNKFNGSEMDASVIGQQFELEWFITFRSVAELEEYLANGN</sequence>
<dbReference type="RefSeq" id="WP_169657078.1">
    <property type="nucleotide sequence ID" value="NZ_JABANE010000029.1"/>
</dbReference>
<name>A0A7X9X9E1_9BACT</name>
<dbReference type="SUPFAM" id="SSF81296">
    <property type="entry name" value="E set domains"/>
    <property type="match status" value="2"/>
</dbReference>
<dbReference type="InterPro" id="IPR013783">
    <property type="entry name" value="Ig-like_fold"/>
</dbReference>
<evidence type="ECO:0000259" key="1">
    <source>
        <dbReference type="Pfam" id="PF01833"/>
    </source>
</evidence>
<comment type="caution">
    <text evidence="2">The sequence shown here is derived from an EMBL/GenBank/DDBJ whole genome shotgun (WGS) entry which is preliminary data.</text>
</comment>
<evidence type="ECO:0000313" key="2">
    <source>
        <dbReference type="EMBL" id="NME68786.1"/>
    </source>
</evidence>
<dbReference type="Pfam" id="PF01833">
    <property type="entry name" value="TIG"/>
    <property type="match status" value="2"/>
</dbReference>
<dbReference type="PROSITE" id="PS51257">
    <property type="entry name" value="PROKAR_LIPOPROTEIN"/>
    <property type="match status" value="1"/>
</dbReference>
<gene>
    <name evidence="2" type="ORF">HHU12_12510</name>
</gene>
<feature type="domain" description="IPT/TIG" evidence="1">
    <location>
        <begin position="128"/>
        <end position="193"/>
    </location>
</feature>
<proteinExistence type="predicted"/>
<dbReference type="Gene3D" id="2.60.40.10">
    <property type="entry name" value="Immunoglobulins"/>
    <property type="match status" value="2"/>
</dbReference>
<dbReference type="InterPro" id="IPR002909">
    <property type="entry name" value="IPT_dom"/>
</dbReference>
<dbReference type="AlphaFoldDB" id="A0A7X9X9E1"/>
<dbReference type="EMBL" id="JABANE010000029">
    <property type="protein sequence ID" value="NME68786.1"/>
    <property type="molecule type" value="Genomic_DNA"/>
</dbReference>
<reference evidence="2 3" key="1">
    <citation type="submission" date="2020-04" db="EMBL/GenBank/DDBJ databases">
        <title>Flammeovirga sp. SR4, a novel species isolated from seawater.</title>
        <authorList>
            <person name="Wang X."/>
        </authorList>
    </citation>
    <scope>NUCLEOTIDE SEQUENCE [LARGE SCALE GENOMIC DNA]</scope>
    <source>
        <strain evidence="2 3">ATCC 23126</strain>
    </source>
</reference>
<feature type="domain" description="IPT/TIG" evidence="1">
    <location>
        <begin position="42"/>
        <end position="100"/>
    </location>
</feature>
<protein>
    <submittedName>
        <fullName evidence="2">DUF4979 domain-containing protein</fullName>
    </submittedName>
</protein>
<dbReference type="InterPro" id="IPR014756">
    <property type="entry name" value="Ig_E-set"/>
</dbReference>
<organism evidence="2 3">
    <name type="scientific">Flammeovirga aprica JL-4</name>
    <dbReference type="NCBI Taxonomy" id="694437"/>
    <lineage>
        <taxon>Bacteria</taxon>
        <taxon>Pseudomonadati</taxon>
        <taxon>Bacteroidota</taxon>
        <taxon>Cytophagia</taxon>
        <taxon>Cytophagales</taxon>
        <taxon>Flammeovirgaceae</taxon>
        <taxon>Flammeovirga</taxon>
    </lineage>
</organism>
<accession>A0A7X9X9E1</accession>
<keyword evidence="3" id="KW-1185">Reference proteome</keyword>
<evidence type="ECO:0000313" key="3">
    <source>
        <dbReference type="Proteomes" id="UP000576082"/>
    </source>
</evidence>